<evidence type="ECO:0000256" key="6">
    <source>
        <dbReference type="ARBA" id="ARBA00023315"/>
    </source>
</evidence>
<dbReference type="PANTHER" id="PTHR30606">
    <property type="entry name" value="LIPID A BIOSYNTHESIS LAUROYL ACYLTRANSFERASE"/>
    <property type="match status" value="1"/>
</dbReference>
<dbReference type="CDD" id="cd07984">
    <property type="entry name" value="LPLAT_LABLAT-like"/>
    <property type="match status" value="1"/>
</dbReference>
<evidence type="ECO:0000256" key="2">
    <source>
        <dbReference type="ARBA" id="ARBA00022475"/>
    </source>
</evidence>
<organism evidence="8 9">
    <name type="scientific">Bauldia litoralis</name>
    <dbReference type="NCBI Taxonomy" id="665467"/>
    <lineage>
        <taxon>Bacteria</taxon>
        <taxon>Pseudomonadati</taxon>
        <taxon>Pseudomonadota</taxon>
        <taxon>Alphaproteobacteria</taxon>
        <taxon>Hyphomicrobiales</taxon>
        <taxon>Kaistiaceae</taxon>
        <taxon>Bauldia</taxon>
    </lineage>
</organism>
<keyword evidence="6" id="KW-0012">Acyltransferase</keyword>
<sequence length="371" mass="41442">MSDGSKAKNPRAGSRKHKTPRTDEERRARRRRKRERRDKHSAARQARRAARKAAKQKRRDTALRRAGTSDFLQRRMAGLMRFLFNWAQAVGRLRASRIAARVTRVFGRLSKENKLGAANIAAAYPDKSEAERAAILSEVWDNLAAQAIEYAFLQDLVADFDPENMQDGPVEVVGIEHIHALRDSGKAGIIFGAHIGNWELVAAIGARLGLPVVAPYRPPTNPYIAAEMEKRRSAFVEDLVVSGPGTARQVARALAKGNHIGVLVDQRIAEGQAIPFFGRMSLSNPVVGVMARLFDCPVHGSFSVRLPDGRFHVTMTPPLALPRDAKGRVDAEGANVVVHGMVEQWVRSAPGQWLWLHDRWRYGRRKHNKQF</sequence>
<dbReference type="GO" id="GO:0009247">
    <property type="term" value="P:glycolipid biosynthetic process"/>
    <property type="evidence" value="ECO:0007669"/>
    <property type="project" value="UniProtKB-ARBA"/>
</dbReference>
<dbReference type="EMBL" id="FMXQ01000012">
    <property type="protein sequence ID" value="SDB56765.1"/>
    <property type="molecule type" value="Genomic_DNA"/>
</dbReference>
<proteinExistence type="predicted"/>
<protein>
    <submittedName>
        <fullName evidence="8">KDO2-lipid IV(A) lauroyltransferase</fullName>
    </submittedName>
</protein>
<evidence type="ECO:0000256" key="3">
    <source>
        <dbReference type="ARBA" id="ARBA00022519"/>
    </source>
</evidence>
<feature type="region of interest" description="Disordered" evidence="7">
    <location>
        <begin position="1"/>
        <end position="66"/>
    </location>
</feature>
<feature type="compositionally biased region" description="Basic residues" evidence="7">
    <location>
        <begin position="45"/>
        <end position="58"/>
    </location>
</feature>
<comment type="subcellular location">
    <subcellularLocation>
        <location evidence="1">Cell inner membrane</location>
    </subcellularLocation>
</comment>
<dbReference type="STRING" id="665467.SAMN02982931_04516"/>
<dbReference type="NCBIfam" id="NF005120">
    <property type="entry name" value="PRK06553.1"/>
    <property type="match status" value="1"/>
</dbReference>
<keyword evidence="9" id="KW-1185">Reference proteome</keyword>
<evidence type="ECO:0000256" key="5">
    <source>
        <dbReference type="ARBA" id="ARBA00023136"/>
    </source>
</evidence>
<dbReference type="Pfam" id="PF03279">
    <property type="entry name" value="Lip_A_acyltrans"/>
    <property type="match status" value="1"/>
</dbReference>
<keyword evidence="3" id="KW-0997">Cell inner membrane</keyword>
<keyword evidence="2" id="KW-1003">Cell membrane</keyword>
<accession>A0A1G6EIJ0</accession>
<dbReference type="AlphaFoldDB" id="A0A1G6EIJ0"/>
<keyword evidence="4 8" id="KW-0808">Transferase</keyword>
<evidence type="ECO:0000256" key="1">
    <source>
        <dbReference type="ARBA" id="ARBA00004533"/>
    </source>
</evidence>
<evidence type="ECO:0000256" key="4">
    <source>
        <dbReference type="ARBA" id="ARBA00022679"/>
    </source>
</evidence>
<evidence type="ECO:0000313" key="8">
    <source>
        <dbReference type="EMBL" id="SDB56765.1"/>
    </source>
</evidence>
<dbReference type="Proteomes" id="UP000199071">
    <property type="component" value="Unassembled WGS sequence"/>
</dbReference>
<feature type="compositionally biased region" description="Basic residues" evidence="7">
    <location>
        <begin position="28"/>
        <end position="39"/>
    </location>
</feature>
<evidence type="ECO:0000313" key="9">
    <source>
        <dbReference type="Proteomes" id="UP000199071"/>
    </source>
</evidence>
<dbReference type="InterPro" id="IPR004960">
    <property type="entry name" value="LipA_acyltrans"/>
</dbReference>
<dbReference type="GO" id="GO:0016746">
    <property type="term" value="F:acyltransferase activity"/>
    <property type="evidence" value="ECO:0007669"/>
    <property type="project" value="UniProtKB-KW"/>
</dbReference>
<dbReference type="RefSeq" id="WP_090880619.1">
    <property type="nucleotide sequence ID" value="NZ_FMXQ01000012.1"/>
</dbReference>
<gene>
    <name evidence="8" type="ORF">SAMN02982931_04516</name>
</gene>
<evidence type="ECO:0000256" key="7">
    <source>
        <dbReference type="SAM" id="MobiDB-lite"/>
    </source>
</evidence>
<reference evidence="8 9" key="1">
    <citation type="submission" date="2016-10" db="EMBL/GenBank/DDBJ databases">
        <authorList>
            <person name="de Groot N.N."/>
        </authorList>
    </citation>
    <scope>NUCLEOTIDE SEQUENCE [LARGE SCALE GENOMIC DNA]</scope>
    <source>
        <strain evidence="8 9">ATCC 35022</strain>
    </source>
</reference>
<name>A0A1G6EIJ0_9HYPH</name>
<keyword evidence="5" id="KW-0472">Membrane</keyword>
<dbReference type="OrthoDB" id="9801955at2"/>
<dbReference type="PANTHER" id="PTHR30606:SF9">
    <property type="entry name" value="LIPID A BIOSYNTHESIS LAUROYLTRANSFERASE"/>
    <property type="match status" value="1"/>
</dbReference>
<dbReference type="GO" id="GO:0005886">
    <property type="term" value="C:plasma membrane"/>
    <property type="evidence" value="ECO:0007669"/>
    <property type="project" value="UniProtKB-SubCell"/>
</dbReference>